<keyword evidence="2 4" id="KW-0560">Oxidoreductase</keyword>
<proteinExistence type="inferred from homology"/>
<dbReference type="OrthoDB" id="9812625at2"/>
<dbReference type="Gene3D" id="3.40.605.10">
    <property type="entry name" value="Aldehyde Dehydrogenase, Chain A, domain 1"/>
    <property type="match status" value="1"/>
</dbReference>
<keyword evidence="3 4" id="KW-0520">NAD</keyword>
<feature type="domain" description="Aldehyde dehydrogenase" evidence="6">
    <location>
        <begin position="16"/>
        <end position="461"/>
    </location>
</feature>
<evidence type="ECO:0000259" key="6">
    <source>
        <dbReference type="Pfam" id="PF00171"/>
    </source>
</evidence>
<dbReference type="GO" id="GO:0019545">
    <property type="term" value="P:L-arginine catabolic process to succinate"/>
    <property type="evidence" value="ECO:0007669"/>
    <property type="project" value="UniProtKB-UniRule"/>
</dbReference>
<dbReference type="Pfam" id="PF00171">
    <property type="entry name" value="Aldedh"/>
    <property type="match status" value="1"/>
</dbReference>
<comment type="caution">
    <text evidence="7">The sequence shown here is derived from an EMBL/GenBank/DDBJ whole genome shotgun (WGS) entry which is preliminary data.</text>
</comment>
<dbReference type="GO" id="GO:0019544">
    <property type="term" value="P:L-arginine catabolic process to L-glutamate"/>
    <property type="evidence" value="ECO:0007669"/>
    <property type="project" value="UniProtKB-UniRule"/>
</dbReference>
<dbReference type="RefSeq" id="WP_058526208.1">
    <property type="nucleotide sequence ID" value="NZ_CAAAHY010000002.1"/>
</dbReference>
<dbReference type="InterPro" id="IPR017649">
    <property type="entry name" value="SuccinylGlu_semiald_DH_AstD"/>
</dbReference>
<dbReference type="InterPro" id="IPR029510">
    <property type="entry name" value="Ald_DH_CS_GLU"/>
</dbReference>
<keyword evidence="1 4" id="KW-0056">Arginine metabolism</keyword>
<dbReference type="InterPro" id="IPR015590">
    <property type="entry name" value="Aldehyde_DH_dom"/>
</dbReference>
<dbReference type="InterPro" id="IPR016163">
    <property type="entry name" value="Ald_DH_C"/>
</dbReference>
<accession>A0A0W0TRI4</accession>
<keyword evidence="8" id="KW-1185">Reference proteome</keyword>
<dbReference type="Gene3D" id="3.40.309.10">
    <property type="entry name" value="Aldehyde Dehydrogenase, Chain A, domain 2"/>
    <property type="match status" value="1"/>
</dbReference>
<comment type="similarity">
    <text evidence="4">Belongs to the aldehyde dehydrogenase family. AstD subfamily.</text>
</comment>
<dbReference type="HAMAP" id="MF_01174">
    <property type="entry name" value="Aldedh_AstD"/>
    <property type="match status" value="1"/>
</dbReference>
<dbReference type="NCBIfam" id="NF006992">
    <property type="entry name" value="PRK09457.1"/>
    <property type="match status" value="1"/>
</dbReference>
<evidence type="ECO:0000313" key="8">
    <source>
        <dbReference type="Proteomes" id="UP000054773"/>
    </source>
</evidence>
<dbReference type="CDD" id="cd07095">
    <property type="entry name" value="ALDH_SGSD_AstD"/>
    <property type="match status" value="1"/>
</dbReference>
<dbReference type="Proteomes" id="UP000054773">
    <property type="component" value="Unassembled WGS sequence"/>
</dbReference>
<dbReference type="InterPro" id="IPR016160">
    <property type="entry name" value="Ald_DH_CS_CYS"/>
</dbReference>
<dbReference type="GO" id="GO:0043824">
    <property type="term" value="F:succinylglutamate-semialdehyde dehydrogenase activity"/>
    <property type="evidence" value="ECO:0007669"/>
    <property type="project" value="UniProtKB-EC"/>
</dbReference>
<evidence type="ECO:0000256" key="1">
    <source>
        <dbReference type="ARBA" id="ARBA00022503"/>
    </source>
</evidence>
<dbReference type="EMBL" id="LNYA01000023">
    <property type="protein sequence ID" value="KTC97989.1"/>
    <property type="molecule type" value="Genomic_DNA"/>
</dbReference>
<evidence type="ECO:0000256" key="3">
    <source>
        <dbReference type="ARBA" id="ARBA00023027"/>
    </source>
</evidence>
<reference evidence="7 8" key="1">
    <citation type="submission" date="2015-11" db="EMBL/GenBank/DDBJ databases">
        <title>Genomic analysis of 38 Legionella species identifies large and diverse effector repertoires.</title>
        <authorList>
            <person name="Burstein D."/>
            <person name="Amaro F."/>
            <person name="Zusman T."/>
            <person name="Lifshitz Z."/>
            <person name="Cohen O."/>
            <person name="Gilbert J.A."/>
            <person name="Pupko T."/>
            <person name="Shuman H.A."/>
            <person name="Segal G."/>
        </authorList>
    </citation>
    <scope>NUCLEOTIDE SEQUENCE [LARGE SCALE GENOMIC DNA]</scope>
    <source>
        <strain evidence="7 8">SE-32A-C8</strain>
    </source>
</reference>
<protein>
    <recommendedName>
        <fullName evidence="4">N-succinylglutamate 5-semialdehyde dehydrogenase</fullName>
        <ecNumber evidence="4">1.2.1.71</ecNumber>
    </recommendedName>
    <alternativeName>
        <fullName evidence="4">Succinylglutamic semialdehyde dehydrogenase</fullName>
        <shortName evidence="4">SGSD</shortName>
    </alternativeName>
</protein>
<dbReference type="STRING" id="448.Lery_1043"/>
<dbReference type="PROSITE" id="PS00070">
    <property type="entry name" value="ALDEHYDE_DEHYDR_CYS"/>
    <property type="match status" value="1"/>
</dbReference>
<dbReference type="PROSITE" id="PS00687">
    <property type="entry name" value="ALDEHYDE_DEHYDR_GLU"/>
    <property type="match status" value="1"/>
</dbReference>
<dbReference type="EC" id="1.2.1.71" evidence="4"/>
<organism evidence="7 8">
    <name type="scientific">Legionella erythra</name>
    <dbReference type="NCBI Taxonomy" id="448"/>
    <lineage>
        <taxon>Bacteria</taxon>
        <taxon>Pseudomonadati</taxon>
        <taxon>Pseudomonadota</taxon>
        <taxon>Gammaproteobacteria</taxon>
        <taxon>Legionellales</taxon>
        <taxon>Legionellaceae</taxon>
        <taxon>Legionella</taxon>
    </lineage>
</organism>
<dbReference type="InterPro" id="IPR016162">
    <property type="entry name" value="Ald_DH_N"/>
</dbReference>
<evidence type="ECO:0000256" key="4">
    <source>
        <dbReference type="HAMAP-Rule" id="MF_01174"/>
    </source>
</evidence>
<comment type="pathway">
    <text evidence="4">Amino-acid degradation; L-arginine degradation via AST pathway; L-glutamate and succinate from L-arginine: step 4/5.</text>
</comment>
<comment type="function">
    <text evidence="4">Catalyzes the NAD-dependent reduction of succinylglutamate semialdehyde into succinylglutamate.</text>
</comment>
<evidence type="ECO:0000256" key="5">
    <source>
        <dbReference type="PROSITE-ProRule" id="PRU10007"/>
    </source>
</evidence>
<evidence type="ECO:0000256" key="2">
    <source>
        <dbReference type="ARBA" id="ARBA00023002"/>
    </source>
</evidence>
<dbReference type="NCBIfam" id="TIGR03240">
    <property type="entry name" value="arg_catab_astD"/>
    <property type="match status" value="1"/>
</dbReference>
<name>A0A0W0TRI4_LEGER</name>
<dbReference type="FunFam" id="3.40.605.10:FF:000010">
    <property type="entry name" value="N-succinylglutamate 5-semialdehyde dehydrogenase"/>
    <property type="match status" value="1"/>
</dbReference>
<dbReference type="InterPro" id="IPR016161">
    <property type="entry name" value="Ald_DH/histidinol_DH"/>
</dbReference>
<dbReference type="PATRIC" id="fig|448.7.peg.1097"/>
<feature type="binding site" evidence="4">
    <location>
        <begin position="226"/>
        <end position="231"/>
    </location>
    <ligand>
        <name>NAD(+)</name>
        <dbReference type="ChEBI" id="CHEBI:57540"/>
    </ligand>
</feature>
<sequence length="492" mass="53475">MKKQHYSGKHYIAGHWVEGSGLAFVSKNPATNEILWEGKAAATAEINQAAEAAHAALGSWSTCPMEERMIYLKAFADEVGQRRDELAKAIAMDNGKPFWEALTEVTAVIGKINLSIQAQLERNAEKITTASDSKSCLRYKPHGVVAVLGPFNFPAHLSNGHIVPALLAGNTVILKPSELTPLVAEMIMACWDATGIPAGVINCVQGDAATGKALLNADIQGVYFTGSYATGKRINQHFSERPEVILALEMGGNNPLIIDEIGDIEAAVYQTLLSSFITSGQRCTCARRLIIAQNATGDRFLDKLLAASRHLRVGDWTMQPEPFMGPVISHDHALGHLKAQDNLLQSGGKAILPMTLLKDESGLLSPGLIEMTRVSHPEDIELFAPLAQIYRYHDFDEALYLANQTRYGLAAGLLSDNAAHYQRFYQQVRAGLINWNKPTTGAASNLPFGGVGLSGNHRPSAYFAADYCSYPIASQEQEILQRPEQLLPGIFL</sequence>
<dbReference type="PANTHER" id="PTHR11699">
    <property type="entry name" value="ALDEHYDE DEHYDROGENASE-RELATED"/>
    <property type="match status" value="1"/>
</dbReference>
<dbReference type="SUPFAM" id="SSF53720">
    <property type="entry name" value="ALDH-like"/>
    <property type="match status" value="1"/>
</dbReference>
<dbReference type="UniPathway" id="UPA00185">
    <property type="reaction ID" value="UER00282"/>
</dbReference>
<comment type="catalytic activity">
    <reaction evidence="4">
        <text>N-succinyl-L-glutamate 5-semialdehyde + NAD(+) + H2O = N-succinyl-L-glutamate + NADH + 2 H(+)</text>
        <dbReference type="Rhea" id="RHEA:10812"/>
        <dbReference type="ChEBI" id="CHEBI:15377"/>
        <dbReference type="ChEBI" id="CHEBI:15378"/>
        <dbReference type="ChEBI" id="CHEBI:57540"/>
        <dbReference type="ChEBI" id="CHEBI:57945"/>
        <dbReference type="ChEBI" id="CHEBI:58520"/>
        <dbReference type="ChEBI" id="CHEBI:58763"/>
        <dbReference type="EC" id="1.2.1.71"/>
    </reaction>
</comment>
<evidence type="ECO:0000313" key="7">
    <source>
        <dbReference type="EMBL" id="KTC97989.1"/>
    </source>
</evidence>
<feature type="active site" evidence="4">
    <location>
        <position position="283"/>
    </location>
</feature>
<dbReference type="AlphaFoldDB" id="A0A0W0TRI4"/>
<gene>
    <name evidence="4" type="primary">astD</name>
    <name evidence="7" type="ORF">Lery_1043</name>
</gene>
<feature type="active site" evidence="4 5">
    <location>
        <position position="249"/>
    </location>
</feature>